<evidence type="ECO:0000313" key="1">
    <source>
        <dbReference type="EMBL" id="TDK92005.1"/>
    </source>
</evidence>
<gene>
    <name evidence="1" type="ORF">EUA03_05760</name>
</gene>
<dbReference type="AlphaFoldDB" id="A0A4R5WLM2"/>
<comment type="caution">
    <text evidence="1">The sequence shown here is derived from an EMBL/GenBank/DDBJ whole genome shotgun (WGS) entry which is preliminary data.</text>
</comment>
<name>A0A4R5WLM2_MYCMU</name>
<dbReference type="EMBL" id="SDLO01000004">
    <property type="protein sequence ID" value="TDK92005.1"/>
    <property type="molecule type" value="Genomic_DNA"/>
</dbReference>
<accession>A0A4R5WLM2</accession>
<protein>
    <submittedName>
        <fullName evidence="1">DUF1800 domain-containing protein</fullName>
    </submittedName>
</protein>
<dbReference type="Proteomes" id="UP000294929">
    <property type="component" value="Unassembled WGS sequence"/>
</dbReference>
<sequence>MLRRTGFGTTGAQVDAVASQNWSTYLDGVLNLDPNADPGAKATPIPQSVIPQYPTQGMSADQIHAFQADLLAKLQELSGWWLRRMAAVKEPIHEKLTLLWHNHFATSAEKVNAAHLMAVQNEKLRTLALGDFYALAYAMLSDGAMMHWLDGDSTTAKNPNENLSREFMELFCLGHGNGYTENDVREGARALTGRRVEHDGITRLYPQFRDDTTKTVLGVTGDINDTEFCDIVLSQPASAKFISGMLWRELASDQPASPETLDRLVAAYGPQRDLKALTKAVILDPEFTKAAGTTVSTPVEWLVGIIRSLAVPLDDLRVLAELDVVLSVMGQRPFYPPDVGGWPRGQLWLSTNSAAARVWAANRLLNLADISAVENMPSSDRIDGVGYVLGIGSWSDRSAAALKPLLGDPHKLVAAAVITPEYVTS</sequence>
<organism evidence="1 2">
    <name type="scientific">Mycolicibacterium mucogenicum</name>
    <name type="common">Mycobacterium mucogenicum</name>
    <dbReference type="NCBI Taxonomy" id="56689"/>
    <lineage>
        <taxon>Bacteria</taxon>
        <taxon>Bacillati</taxon>
        <taxon>Actinomycetota</taxon>
        <taxon>Actinomycetes</taxon>
        <taxon>Mycobacteriales</taxon>
        <taxon>Mycobacteriaceae</taxon>
        <taxon>Mycolicibacterium</taxon>
    </lineage>
</organism>
<proteinExistence type="predicted"/>
<dbReference type="InterPro" id="IPR014917">
    <property type="entry name" value="DUF1800"/>
</dbReference>
<reference evidence="1 2" key="1">
    <citation type="submission" date="2019-01" db="EMBL/GenBank/DDBJ databases">
        <title>High-quality-draft genome sequences of five non-tuberculosis mycobacteriaceae isolated from a nosocomial environment.</title>
        <authorList>
            <person name="Tiago I."/>
            <person name="Alarico S."/>
            <person name="Pereira S.G."/>
            <person name="Coelho C."/>
            <person name="Maranha A."/>
            <person name="Empadinhas N."/>
        </authorList>
    </citation>
    <scope>NUCLEOTIDE SEQUENCE [LARGE SCALE GENOMIC DNA]</scope>
    <source>
        <strain evidence="1 2">24AIII</strain>
    </source>
</reference>
<dbReference type="Pfam" id="PF08811">
    <property type="entry name" value="DUF1800"/>
    <property type="match status" value="1"/>
</dbReference>
<evidence type="ECO:0000313" key="2">
    <source>
        <dbReference type="Proteomes" id="UP000294929"/>
    </source>
</evidence>